<comment type="caution">
    <text evidence="1">The sequence shown here is derived from an EMBL/GenBank/DDBJ whole genome shotgun (WGS) entry which is preliminary data.</text>
</comment>
<proteinExistence type="predicted"/>
<accession>A0ABN8LQB5</accession>
<evidence type="ECO:0000313" key="2">
    <source>
        <dbReference type="Proteomes" id="UP001159427"/>
    </source>
</evidence>
<sequence>MAECIMESQLTDAKEYENSSDNVWCAVYERAVEEYVKKSHNGKNIEATFAHVESIREYSKSVEEKEQTSLGKHDVLLGIACSRETAKALCEIEPPARDAFLIGSVSNIKPLTMGDQDKIAELLCVPSWKVPEATFVSKRCFKPDIGFNGTFFTFGDNVIVSSNGQEHIVQLQGFFSVNTDGNLNSLLGHGFFYPLHLTETGVADTHYWSGFVKVESQPNSRSVVFKVAKISRKVVLYPYNDNLLTVVDYMRHHENCPCELIVPVYPERGDMILVPGECSGDIWHGHVQSVDFVNRTVDVFFFIPSGRLTHYNTYVRESHDRSARNVVAWDSIIGTAEGHWSNTSTWVKAT</sequence>
<protein>
    <submittedName>
        <fullName evidence="1">Uncharacterized protein</fullName>
    </submittedName>
</protein>
<organism evidence="1 2">
    <name type="scientific">Porites evermanni</name>
    <dbReference type="NCBI Taxonomy" id="104178"/>
    <lineage>
        <taxon>Eukaryota</taxon>
        <taxon>Metazoa</taxon>
        <taxon>Cnidaria</taxon>
        <taxon>Anthozoa</taxon>
        <taxon>Hexacorallia</taxon>
        <taxon>Scleractinia</taxon>
        <taxon>Fungiina</taxon>
        <taxon>Poritidae</taxon>
        <taxon>Porites</taxon>
    </lineage>
</organism>
<keyword evidence="2" id="KW-1185">Reference proteome</keyword>
<evidence type="ECO:0000313" key="1">
    <source>
        <dbReference type="EMBL" id="CAH3019261.1"/>
    </source>
</evidence>
<dbReference type="EMBL" id="CALNXI010000111">
    <property type="protein sequence ID" value="CAH3019261.1"/>
    <property type="molecule type" value="Genomic_DNA"/>
</dbReference>
<reference evidence="1 2" key="1">
    <citation type="submission" date="2022-05" db="EMBL/GenBank/DDBJ databases">
        <authorList>
            <consortium name="Genoscope - CEA"/>
            <person name="William W."/>
        </authorList>
    </citation>
    <scope>NUCLEOTIDE SEQUENCE [LARGE SCALE GENOMIC DNA]</scope>
</reference>
<dbReference type="Proteomes" id="UP001159427">
    <property type="component" value="Unassembled WGS sequence"/>
</dbReference>
<name>A0ABN8LQB5_9CNID</name>
<gene>
    <name evidence="1" type="ORF">PEVE_00002011</name>
</gene>